<evidence type="ECO:0000313" key="6">
    <source>
        <dbReference type="EMBL" id="TLX42576.1"/>
    </source>
</evidence>
<reference evidence="6 7" key="1">
    <citation type="submission" date="2019-05" db="EMBL/GenBank/DDBJ databases">
        <authorList>
            <person name="Zhou X."/>
        </authorList>
    </citation>
    <scope>NUCLEOTIDE SEQUENCE [LARGE SCALE GENOMIC DNA]</scope>
    <source>
        <strain evidence="6 7">DSM 432</strain>
    </source>
</reference>
<dbReference type="GeneID" id="95774398"/>
<sequence length="196" mass="22310">MSLVLFAKIAWAVGVASWYVLRIPFQRKARRQQVADARHRTARDMTLLTISTLGLGVMPAIYALTSFPRFASYVPAVAQVVAGVLVFLAALWLFWRTHRQLGRNWSVTLEIKDKHKLITSGVYERVRHPMYSAFFLWALAQALLLPNLIAGPAGLVGFGTLFFFRVGREEKMMREAFGAEYEAYEKRTKRVIPGLY</sequence>
<dbReference type="Pfam" id="PF04140">
    <property type="entry name" value="ICMT"/>
    <property type="match status" value="1"/>
</dbReference>
<name>A0A6C1KRE9_XANAU</name>
<accession>A0A6C1KRE9</accession>
<dbReference type="OrthoDB" id="9816156at2"/>
<feature type="transmembrane region" description="Helical" evidence="5">
    <location>
        <begin position="6"/>
        <end position="25"/>
    </location>
</feature>
<proteinExistence type="predicted"/>
<protein>
    <submittedName>
        <fullName evidence="6">Isoprenylcysteine carboxylmethyltransferase family protein</fullName>
    </submittedName>
</protein>
<evidence type="ECO:0000256" key="1">
    <source>
        <dbReference type="ARBA" id="ARBA00004141"/>
    </source>
</evidence>
<evidence type="ECO:0000256" key="5">
    <source>
        <dbReference type="SAM" id="Phobius"/>
    </source>
</evidence>
<dbReference type="EMBL" id="VAUP01000028">
    <property type="protein sequence ID" value="TLX42576.1"/>
    <property type="molecule type" value="Genomic_DNA"/>
</dbReference>
<comment type="subcellular location">
    <subcellularLocation>
        <location evidence="1">Membrane</location>
        <topology evidence="1">Multi-pass membrane protein</topology>
    </subcellularLocation>
</comment>
<feature type="transmembrane region" description="Helical" evidence="5">
    <location>
        <begin position="45"/>
        <end position="64"/>
    </location>
</feature>
<comment type="caution">
    <text evidence="6">The sequence shown here is derived from an EMBL/GenBank/DDBJ whole genome shotgun (WGS) entry which is preliminary data.</text>
</comment>
<dbReference type="AlphaFoldDB" id="A0A6C1KRE9"/>
<dbReference type="PANTHER" id="PTHR12714">
    <property type="entry name" value="PROTEIN-S ISOPRENYLCYSTEINE O-METHYLTRANSFERASE"/>
    <property type="match status" value="1"/>
</dbReference>
<dbReference type="Proteomes" id="UP000305131">
    <property type="component" value="Unassembled WGS sequence"/>
</dbReference>
<dbReference type="InterPro" id="IPR054851">
    <property type="entry name" value="Isoprenylcys_mtase"/>
</dbReference>
<dbReference type="PANTHER" id="PTHR12714:SF9">
    <property type="entry name" value="PROTEIN-S-ISOPRENYLCYSTEINE O-METHYLTRANSFERASE"/>
    <property type="match status" value="1"/>
</dbReference>
<evidence type="ECO:0000313" key="7">
    <source>
        <dbReference type="Proteomes" id="UP000305131"/>
    </source>
</evidence>
<dbReference type="InterPro" id="IPR007269">
    <property type="entry name" value="ICMT_MeTrfase"/>
</dbReference>
<keyword evidence="3 5" id="KW-1133">Transmembrane helix</keyword>
<gene>
    <name evidence="6" type="ORF">FBQ73_13120</name>
</gene>
<feature type="transmembrane region" description="Helical" evidence="5">
    <location>
        <begin position="134"/>
        <end position="164"/>
    </location>
</feature>
<evidence type="ECO:0000256" key="2">
    <source>
        <dbReference type="ARBA" id="ARBA00022692"/>
    </source>
</evidence>
<evidence type="ECO:0000256" key="4">
    <source>
        <dbReference type="ARBA" id="ARBA00023136"/>
    </source>
</evidence>
<dbReference type="RefSeq" id="WP_138399936.1">
    <property type="nucleotide sequence ID" value="NZ_JBAFVI010000020.1"/>
</dbReference>
<keyword evidence="4 5" id="KW-0472">Membrane</keyword>
<keyword evidence="6" id="KW-0489">Methyltransferase</keyword>
<dbReference type="NCBIfam" id="NF040696">
    <property type="entry name" value="isopcys_mtase"/>
    <property type="match status" value="1"/>
</dbReference>
<dbReference type="GO" id="GO:0032259">
    <property type="term" value="P:methylation"/>
    <property type="evidence" value="ECO:0007669"/>
    <property type="project" value="UniProtKB-KW"/>
</dbReference>
<keyword evidence="2 5" id="KW-0812">Transmembrane</keyword>
<evidence type="ECO:0000256" key="3">
    <source>
        <dbReference type="ARBA" id="ARBA00022989"/>
    </source>
</evidence>
<keyword evidence="6" id="KW-0808">Transferase</keyword>
<organism evidence="6 7">
    <name type="scientific">Xanthobacter autotrophicus</name>
    <dbReference type="NCBI Taxonomy" id="280"/>
    <lineage>
        <taxon>Bacteria</taxon>
        <taxon>Pseudomonadati</taxon>
        <taxon>Pseudomonadota</taxon>
        <taxon>Alphaproteobacteria</taxon>
        <taxon>Hyphomicrobiales</taxon>
        <taxon>Xanthobacteraceae</taxon>
        <taxon>Xanthobacter</taxon>
    </lineage>
</organism>
<dbReference type="Gene3D" id="1.20.120.1630">
    <property type="match status" value="1"/>
</dbReference>
<dbReference type="GO" id="GO:0004671">
    <property type="term" value="F:protein C-terminal S-isoprenylcysteine carboxyl O-methyltransferase activity"/>
    <property type="evidence" value="ECO:0007669"/>
    <property type="project" value="InterPro"/>
</dbReference>
<dbReference type="GO" id="GO:0016020">
    <property type="term" value="C:membrane"/>
    <property type="evidence" value="ECO:0007669"/>
    <property type="project" value="UniProtKB-SubCell"/>
</dbReference>
<feature type="transmembrane region" description="Helical" evidence="5">
    <location>
        <begin position="70"/>
        <end position="95"/>
    </location>
</feature>